<keyword evidence="10" id="KW-1185">Reference proteome</keyword>
<feature type="transmembrane region" description="Helical" evidence="7">
    <location>
        <begin position="18"/>
        <end position="38"/>
    </location>
</feature>
<dbReference type="InterPro" id="IPR044770">
    <property type="entry name" value="MFS_spinster-like"/>
</dbReference>
<dbReference type="EMBL" id="JAXCGZ010020765">
    <property type="protein sequence ID" value="KAK7065532.1"/>
    <property type="molecule type" value="Genomic_DNA"/>
</dbReference>
<feature type="transmembrane region" description="Helical" evidence="7">
    <location>
        <begin position="45"/>
        <end position="66"/>
    </location>
</feature>
<sequence>ILADIQDTFDMSNSQAGLLQTAFIFVFMFVAPFFGYLGDRYSRKWLIAGGILFWCGTSLGGSFMPVRIVAYS</sequence>
<evidence type="ECO:0000259" key="8">
    <source>
        <dbReference type="PROSITE" id="PS50850"/>
    </source>
</evidence>
<reference evidence="9 10" key="1">
    <citation type="submission" date="2023-11" db="EMBL/GenBank/DDBJ databases">
        <title>Halocaridina rubra genome assembly.</title>
        <authorList>
            <person name="Smith C."/>
        </authorList>
    </citation>
    <scope>NUCLEOTIDE SEQUENCE [LARGE SCALE GENOMIC DNA]</scope>
    <source>
        <strain evidence="9">EP-1</strain>
        <tissue evidence="9">Whole</tissue>
    </source>
</reference>
<organism evidence="9 10">
    <name type="scientific">Halocaridina rubra</name>
    <name type="common">Hawaiian red shrimp</name>
    <dbReference type="NCBI Taxonomy" id="373956"/>
    <lineage>
        <taxon>Eukaryota</taxon>
        <taxon>Metazoa</taxon>
        <taxon>Ecdysozoa</taxon>
        <taxon>Arthropoda</taxon>
        <taxon>Crustacea</taxon>
        <taxon>Multicrustacea</taxon>
        <taxon>Malacostraca</taxon>
        <taxon>Eumalacostraca</taxon>
        <taxon>Eucarida</taxon>
        <taxon>Decapoda</taxon>
        <taxon>Pleocyemata</taxon>
        <taxon>Caridea</taxon>
        <taxon>Atyoidea</taxon>
        <taxon>Atyidae</taxon>
        <taxon>Halocaridina</taxon>
    </lineage>
</organism>
<evidence type="ECO:0000256" key="1">
    <source>
        <dbReference type="ARBA" id="ARBA00004141"/>
    </source>
</evidence>
<comment type="similarity">
    <text evidence="6">Belongs to the major facilitator superfamily. Spinster (TC 2.A.1.49) family.</text>
</comment>
<dbReference type="InterPro" id="IPR011701">
    <property type="entry name" value="MFS"/>
</dbReference>
<evidence type="ECO:0000313" key="9">
    <source>
        <dbReference type="EMBL" id="KAK7065532.1"/>
    </source>
</evidence>
<evidence type="ECO:0000256" key="5">
    <source>
        <dbReference type="ARBA" id="ARBA00023136"/>
    </source>
</evidence>
<comment type="caution">
    <text evidence="9">The sequence shown here is derived from an EMBL/GenBank/DDBJ whole genome shotgun (WGS) entry which is preliminary data.</text>
</comment>
<dbReference type="SUPFAM" id="SSF103473">
    <property type="entry name" value="MFS general substrate transporter"/>
    <property type="match status" value="1"/>
</dbReference>
<keyword evidence="5 7" id="KW-0472">Membrane</keyword>
<dbReference type="Proteomes" id="UP001381693">
    <property type="component" value="Unassembled WGS sequence"/>
</dbReference>
<dbReference type="AlphaFoldDB" id="A0AAN8WG18"/>
<comment type="subcellular location">
    <subcellularLocation>
        <location evidence="1">Membrane</location>
        <topology evidence="1">Multi-pass membrane protein</topology>
    </subcellularLocation>
</comment>
<dbReference type="GO" id="GO:0022857">
    <property type="term" value="F:transmembrane transporter activity"/>
    <property type="evidence" value="ECO:0007669"/>
    <property type="project" value="InterPro"/>
</dbReference>
<keyword evidence="2" id="KW-0813">Transport</keyword>
<protein>
    <submittedName>
        <fullName evidence="9">Protein spinster 3</fullName>
    </submittedName>
</protein>
<dbReference type="Gene3D" id="1.20.1250.20">
    <property type="entry name" value="MFS general substrate transporter like domains"/>
    <property type="match status" value="1"/>
</dbReference>
<evidence type="ECO:0000313" key="10">
    <source>
        <dbReference type="Proteomes" id="UP001381693"/>
    </source>
</evidence>
<evidence type="ECO:0000256" key="4">
    <source>
        <dbReference type="ARBA" id="ARBA00022989"/>
    </source>
</evidence>
<proteinExistence type="inferred from homology"/>
<dbReference type="GO" id="GO:0016020">
    <property type="term" value="C:membrane"/>
    <property type="evidence" value="ECO:0007669"/>
    <property type="project" value="UniProtKB-SubCell"/>
</dbReference>
<feature type="domain" description="Major facilitator superfamily (MFS) profile" evidence="8">
    <location>
        <begin position="1"/>
        <end position="72"/>
    </location>
</feature>
<evidence type="ECO:0000256" key="3">
    <source>
        <dbReference type="ARBA" id="ARBA00022692"/>
    </source>
</evidence>
<accession>A0AAN8WG18</accession>
<dbReference type="InterPro" id="IPR020846">
    <property type="entry name" value="MFS_dom"/>
</dbReference>
<dbReference type="PANTHER" id="PTHR23505:SF79">
    <property type="entry name" value="PROTEIN SPINSTER"/>
    <property type="match status" value="1"/>
</dbReference>
<gene>
    <name evidence="9" type="primary">SPNS3_2</name>
    <name evidence="9" type="ORF">SK128_010338</name>
</gene>
<feature type="non-terminal residue" evidence="9">
    <location>
        <position position="1"/>
    </location>
</feature>
<evidence type="ECO:0000256" key="7">
    <source>
        <dbReference type="SAM" id="Phobius"/>
    </source>
</evidence>
<dbReference type="PANTHER" id="PTHR23505">
    <property type="entry name" value="SPINSTER"/>
    <property type="match status" value="1"/>
</dbReference>
<keyword evidence="4 7" id="KW-1133">Transmembrane helix</keyword>
<evidence type="ECO:0000256" key="2">
    <source>
        <dbReference type="ARBA" id="ARBA00022448"/>
    </source>
</evidence>
<dbReference type="PROSITE" id="PS50850">
    <property type="entry name" value="MFS"/>
    <property type="match status" value="1"/>
</dbReference>
<evidence type="ECO:0000256" key="6">
    <source>
        <dbReference type="ARBA" id="ARBA00024338"/>
    </source>
</evidence>
<dbReference type="Pfam" id="PF07690">
    <property type="entry name" value="MFS_1"/>
    <property type="match status" value="1"/>
</dbReference>
<keyword evidence="3 7" id="KW-0812">Transmembrane</keyword>
<name>A0AAN8WG18_HALRR</name>
<dbReference type="InterPro" id="IPR036259">
    <property type="entry name" value="MFS_trans_sf"/>
</dbReference>